<accession>X1QK60</accession>
<sequence length="31" mass="3934">YNSSPKNREQAKKQYRDYLRKRGWKGRKKTY</sequence>
<proteinExistence type="predicted"/>
<protein>
    <submittedName>
        <fullName evidence="2">Uncharacterized protein</fullName>
    </submittedName>
</protein>
<organism evidence="2">
    <name type="scientific">marine sediment metagenome</name>
    <dbReference type="NCBI Taxonomy" id="412755"/>
    <lineage>
        <taxon>unclassified sequences</taxon>
        <taxon>metagenomes</taxon>
        <taxon>ecological metagenomes</taxon>
    </lineage>
</organism>
<feature type="region of interest" description="Disordered" evidence="1">
    <location>
        <begin position="1"/>
        <end position="31"/>
    </location>
</feature>
<evidence type="ECO:0000256" key="1">
    <source>
        <dbReference type="SAM" id="MobiDB-lite"/>
    </source>
</evidence>
<dbReference type="AlphaFoldDB" id="X1QK60"/>
<name>X1QK60_9ZZZZ</name>
<gene>
    <name evidence="2" type="ORF">S06H3_65424</name>
</gene>
<dbReference type="EMBL" id="BARV01044048">
    <property type="protein sequence ID" value="GAI68628.1"/>
    <property type="molecule type" value="Genomic_DNA"/>
</dbReference>
<feature type="compositionally biased region" description="Basic and acidic residues" evidence="1">
    <location>
        <begin position="1"/>
        <end position="20"/>
    </location>
</feature>
<comment type="caution">
    <text evidence="2">The sequence shown here is derived from an EMBL/GenBank/DDBJ whole genome shotgun (WGS) entry which is preliminary data.</text>
</comment>
<reference evidence="2" key="1">
    <citation type="journal article" date="2014" name="Front. Microbiol.">
        <title>High frequency of phylogenetically diverse reductive dehalogenase-homologous genes in deep subseafloor sedimentary metagenomes.</title>
        <authorList>
            <person name="Kawai M."/>
            <person name="Futagami T."/>
            <person name="Toyoda A."/>
            <person name="Takaki Y."/>
            <person name="Nishi S."/>
            <person name="Hori S."/>
            <person name="Arai W."/>
            <person name="Tsubouchi T."/>
            <person name="Morono Y."/>
            <person name="Uchiyama I."/>
            <person name="Ito T."/>
            <person name="Fujiyama A."/>
            <person name="Inagaki F."/>
            <person name="Takami H."/>
        </authorList>
    </citation>
    <scope>NUCLEOTIDE SEQUENCE</scope>
    <source>
        <strain evidence="2">Expedition CK06-06</strain>
    </source>
</reference>
<feature type="non-terminal residue" evidence="2">
    <location>
        <position position="1"/>
    </location>
</feature>
<evidence type="ECO:0000313" key="2">
    <source>
        <dbReference type="EMBL" id="GAI68628.1"/>
    </source>
</evidence>
<feature type="compositionally biased region" description="Basic residues" evidence="1">
    <location>
        <begin position="21"/>
        <end position="31"/>
    </location>
</feature>